<dbReference type="SUPFAM" id="SSF52047">
    <property type="entry name" value="RNI-like"/>
    <property type="match status" value="1"/>
</dbReference>
<dbReference type="RefSeq" id="XP_047779994.1">
    <property type="nucleotide sequence ID" value="XM_047923541.1"/>
</dbReference>
<comment type="caution">
    <text evidence="1">The sequence shown here is derived from an EMBL/GenBank/DDBJ whole genome shotgun (WGS) entry which is preliminary data.</text>
</comment>
<sequence length="495" mass="55508">MAEAVGRFGAGWIERLPPELWQIILSFAPSATMRECLAVSKLLHDIAAPMVFSALRIQFGAWQAERDIPWVEEDCGCRSCCVLLHIMTNSMFASYVKHLDVLAFVDKNLKATFELCCLTKALGAMHNLRTFRWHTSSRTSSIPDNELLKTLASTCNRLCEYSLPIQCLSEIHSLKQLRATSVSLQFVQRNRGGSEAALIDSTLAPLFDAYRGFLTQLSVPSQAIFVCPVFILQHLTHLTIDCTDDENLGSILIVFGCCDRLESLHIQSFAQRPDDLYAAMGANPSALPFLTHLKLYVYRPLGEIRYDALAGFIRSKKKLRCLDFSGAAAHLTNLAPVLSAIESLPGLEVLGLDIEFGYSGRAAFVHFTRTIPKTVTALRLGPGWYGVEDPLDPGRPWIELWASLPRLAFAYIGDDEDGPIVVSVDELTDAVPSLRMIGRWGRFREVERVDGEVKMSEPWSHTKVEFRTVQDFGCEDWEWLMRGYPLLNDYCGYVE</sequence>
<dbReference type="EMBL" id="JADCUA010000008">
    <property type="protein sequence ID" value="KAH9837956.1"/>
    <property type="molecule type" value="Genomic_DNA"/>
</dbReference>
<evidence type="ECO:0000313" key="2">
    <source>
        <dbReference type="Proteomes" id="UP000814176"/>
    </source>
</evidence>
<accession>A0ABQ8KJE2</accession>
<protein>
    <recommendedName>
        <fullName evidence="3">F-box domain-containing protein</fullName>
    </recommendedName>
</protein>
<dbReference type="GeneID" id="72004273"/>
<dbReference type="Proteomes" id="UP000814176">
    <property type="component" value="Unassembled WGS sequence"/>
</dbReference>
<organism evidence="1 2">
    <name type="scientific">Rhodofomes roseus</name>
    <dbReference type="NCBI Taxonomy" id="34475"/>
    <lineage>
        <taxon>Eukaryota</taxon>
        <taxon>Fungi</taxon>
        <taxon>Dikarya</taxon>
        <taxon>Basidiomycota</taxon>
        <taxon>Agaricomycotina</taxon>
        <taxon>Agaricomycetes</taxon>
        <taxon>Polyporales</taxon>
        <taxon>Rhodofomes</taxon>
    </lineage>
</organism>
<dbReference type="Gene3D" id="3.80.10.10">
    <property type="entry name" value="Ribonuclease Inhibitor"/>
    <property type="match status" value="1"/>
</dbReference>
<reference evidence="1 2" key="1">
    <citation type="journal article" date="2021" name="Environ. Microbiol.">
        <title>Gene family expansions and transcriptome signatures uncover fungal adaptations to wood decay.</title>
        <authorList>
            <person name="Hage H."/>
            <person name="Miyauchi S."/>
            <person name="Viragh M."/>
            <person name="Drula E."/>
            <person name="Min B."/>
            <person name="Chaduli D."/>
            <person name="Navarro D."/>
            <person name="Favel A."/>
            <person name="Norest M."/>
            <person name="Lesage-Meessen L."/>
            <person name="Balint B."/>
            <person name="Merenyi Z."/>
            <person name="de Eugenio L."/>
            <person name="Morin E."/>
            <person name="Martinez A.T."/>
            <person name="Baldrian P."/>
            <person name="Stursova M."/>
            <person name="Martinez M.J."/>
            <person name="Novotny C."/>
            <person name="Magnuson J.K."/>
            <person name="Spatafora J.W."/>
            <person name="Maurice S."/>
            <person name="Pangilinan J."/>
            <person name="Andreopoulos W."/>
            <person name="LaButti K."/>
            <person name="Hundley H."/>
            <person name="Na H."/>
            <person name="Kuo A."/>
            <person name="Barry K."/>
            <person name="Lipzen A."/>
            <person name="Henrissat B."/>
            <person name="Riley R."/>
            <person name="Ahrendt S."/>
            <person name="Nagy L.G."/>
            <person name="Grigoriev I.V."/>
            <person name="Martin F."/>
            <person name="Rosso M.N."/>
        </authorList>
    </citation>
    <scope>NUCLEOTIDE SEQUENCE [LARGE SCALE GENOMIC DNA]</scope>
    <source>
        <strain evidence="1 2">CIRM-BRFM 1785</strain>
    </source>
</reference>
<keyword evidence="2" id="KW-1185">Reference proteome</keyword>
<dbReference type="InterPro" id="IPR032675">
    <property type="entry name" value="LRR_dom_sf"/>
</dbReference>
<evidence type="ECO:0000313" key="1">
    <source>
        <dbReference type="EMBL" id="KAH9837956.1"/>
    </source>
</evidence>
<gene>
    <name evidence="1" type="ORF">C8Q71DRAFT_755366</name>
</gene>
<proteinExistence type="predicted"/>
<name>A0ABQ8KJE2_9APHY</name>
<evidence type="ECO:0008006" key="3">
    <source>
        <dbReference type="Google" id="ProtNLM"/>
    </source>
</evidence>